<gene>
    <name evidence="2" type="ORF">EJA10_03295</name>
</gene>
<keyword evidence="1" id="KW-0812">Transmembrane</keyword>
<dbReference type="Proteomes" id="UP000279911">
    <property type="component" value="Unassembled WGS sequence"/>
</dbReference>
<accession>A0A427TWA4</accession>
<evidence type="ECO:0000313" key="2">
    <source>
        <dbReference type="EMBL" id="RSD28616.1"/>
    </source>
</evidence>
<feature type="transmembrane region" description="Helical" evidence="1">
    <location>
        <begin position="37"/>
        <end position="56"/>
    </location>
</feature>
<feature type="transmembrane region" description="Helical" evidence="1">
    <location>
        <begin position="68"/>
        <end position="91"/>
    </location>
</feature>
<feature type="transmembrane region" description="Helical" evidence="1">
    <location>
        <begin position="6"/>
        <end position="25"/>
    </location>
</feature>
<keyword evidence="1" id="KW-0472">Membrane</keyword>
<feature type="transmembrane region" description="Helical" evidence="1">
    <location>
        <begin position="103"/>
        <end position="125"/>
    </location>
</feature>
<comment type="caution">
    <text evidence="2">The sequence shown here is derived from an EMBL/GenBank/DDBJ whole genome shotgun (WGS) entry which is preliminary data.</text>
</comment>
<reference evidence="3" key="1">
    <citation type="submission" date="2018-12" db="EMBL/GenBank/DDBJ databases">
        <title>Bacillus chawlae sp. nov., Bacillus glennii sp. nov., and Bacillus saganii sp. nov. Isolated from the Vehicle Assembly Building at Kennedy Space Center where the Viking Spacecraft were Assembled.</title>
        <authorList>
            <person name="Seuylemezian A."/>
            <person name="Vaishampayan P."/>
        </authorList>
    </citation>
    <scope>NUCLEOTIDE SEQUENCE [LARGE SCALE GENOMIC DNA]</scope>
    <source>
        <strain evidence="3">DSM 13966</strain>
    </source>
</reference>
<dbReference type="EMBL" id="RSFW01000006">
    <property type="protein sequence ID" value="RSD28616.1"/>
    <property type="molecule type" value="Genomic_DNA"/>
</dbReference>
<evidence type="ECO:0000256" key="1">
    <source>
        <dbReference type="SAM" id="Phobius"/>
    </source>
</evidence>
<dbReference type="RefSeq" id="WP_125478578.1">
    <property type="nucleotide sequence ID" value="NZ_RSFW01000006.1"/>
</dbReference>
<keyword evidence="1" id="KW-1133">Transmembrane helix</keyword>
<organism evidence="2 3">
    <name type="scientific">Mesobacillus subterraneus</name>
    <dbReference type="NCBI Taxonomy" id="285983"/>
    <lineage>
        <taxon>Bacteria</taxon>
        <taxon>Bacillati</taxon>
        <taxon>Bacillota</taxon>
        <taxon>Bacilli</taxon>
        <taxon>Bacillales</taxon>
        <taxon>Bacillaceae</taxon>
        <taxon>Mesobacillus</taxon>
    </lineage>
</organism>
<dbReference type="AlphaFoldDB" id="A0A427TWA4"/>
<evidence type="ECO:0000313" key="3">
    <source>
        <dbReference type="Proteomes" id="UP000279911"/>
    </source>
</evidence>
<sequence>MDLLPYYLVTLLIITAVSYFLFLVIKKLRFRKLLSGFFVYLLGSFIISGILIYAYFFSNGAYVNRGIAGAYITVLFVLIGNGIAFGLTHFLGVKKYQTFSGMFYISLPLTGLLSIAAFLMIATIFNL</sequence>
<protein>
    <submittedName>
        <fullName evidence="2">Uncharacterized protein</fullName>
    </submittedName>
</protein>
<proteinExistence type="predicted"/>
<name>A0A427TWA4_9BACI</name>
<dbReference type="OrthoDB" id="9857393at2"/>